<reference evidence="2" key="1">
    <citation type="submission" date="2021-02" db="EMBL/GenBank/DDBJ databases">
        <authorList>
            <person name="Nowell W R."/>
        </authorList>
    </citation>
    <scope>NUCLEOTIDE SEQUENCE</scope>
</reference>
<dbReference type="InterPro" id="IPR013783">
    <property type="entry name" value="Ig-like_fold"/>
</dbReference>
<dbReference type="PROSITE" id="PS50835">
    <property type="entry name" value="IG_LIKE"/>
    <property type="match status" value="1"/>
</dbReference>
<accession>A0A815YAW9</accession>
<organism evidence="2 3">
    <name type="scientific">Rotaria sordida</name>
    <dbReference type="NCBI Taxonomy" id="392033"/>
    <lineage>
        <taxon>Eukaryota</taxon>
        <taxon>Metazoa</taxon>
        <taxon>Spiralia</taxon>
        <taxon>Gnathifera</taxon>
        <taxon>Rotifera</taxon>
        <taxon>Eurotatoria</taxon>
        <taxon>Bdelloidea</taxon>
        <taxon>Philodinida</taxon>
        <taxon>Philodinidae</taxon>
        <taxon>Rotaria</taxon>
    </lineage>
</organism>
<dbReference type="EMBL" id="CAJNOU010014313">
    <property type="protein sequence ID" value="CAF1568417.1"/>
    <property type="molecule type" value="Genomic_DNA"/>
</dbReference>
<feature type="domain" description="Ig-like" evidence="1">
    <location>
        <begin position="172"/>
        <end position="228"/>
    </location>
</feature>
<dbReference type="SUPFAM" id="SSF48726">
    <property type="entry name" value="Immunoglobulin"/>
    <property type="match status" value="2"/>
</dbReference>
<evidence type="ECO:0000259" key="1">
    <source>
        <dbReference type="PROSITE" id="PS50835"/>
    </source>
</evidence>
<dbReference type="Gene3D" id="2.60.40.10">
    <property type="entry name" value="Immunoglobulins"/>
    <property type="match status" value="2"/>
</dbReference>
<comment type="caution">
    <text evidence="2">The sequence shown here is derived from an EMBL/GenBank/DDBJ whole genome shotgun (WGS) entry which is preliminary data.</text>
</comment>
<dbReference type="InterPro" id="IPR007110">
    <property type="entry name" value="Ig-like_dom"/>
</dbReference>
<evidence type="ECO:0000313" key="3">
    <source>
        <dbReference type="Proteomes" id="UP000663889"/>
    </source>
</evidence>
<sequence>RTHTFEIYNLQVEDSGVYEMRTPNLTVKTPEIKVIPKPGPKPTEEEIRPAQEVIRKSSVTIDMKKPKEQLVETQPVEEFQPVDENIPVHEVTEGDMMHLTVEKPSNVHLSDIKLFKNNQPLIPSKNIHTETTSPTTIDIKFSPVELIDNGFYSIKIRDQIQPIMQLNVRQKPIQRQIMNLPQDTFIENETLTIECKFDSKPNTEFIWTKDGSILYNDSRIIIKQKNET</sequence>
<name>A0A815YAW9_9BILA</name>
<dbReference type="Proteomes" id="UP000663889">
    <property type="component" value="Unassembled WGS sequence"/>
</dbReference>
<dbReference type="InterPro" id="IPR036179">
    <property type="entry name" value="Ig-like_dom_sf"/>
</dbReference>
<protein>
    <recommendedName>
        <fullName evidence="1">Ig-like domain-containing protein</fullName>
    </recommendedName>
</protein>
<evidence type="ECO:0000313" key="2">
    <source>
        <dbReference type="EMBL" id="CAF1568417.1"/>
    </source>
</evidence>
<dbReference type="AlphaFoldDB" id="A0A815YAW9"/>
<proteinExistence type="predicted"/>
<feature type="non-terminal residue" evidence="2">
    <location>
        <position position="1"/>
    </location>
</feature>
<feature type="non-terminal residue" evidence="2">
    <location>
        <position position="228"/>
    </location>
</feature>
<gene>
    <name evidence="2" type="ORF">SEV965_LOCUS39465</name>
</gene>